<gene>
    <name evidence="5" type="ORF">SAMN04488498_105183</name>
</gene>
<dbReference type="PROSITE" id="PS51891">
    <property type="entry name" value="CENP_V_GFA"/>
    <property type="match status" value="1"/>
</dbReference>
<keyword evidence="3" id="KW-0862">Zinc</keyword>
<keyword evidence="2" id="KW-0479">Metal-binding</keyword>
<reference evidence="5 6" key="1">
    <citation type="submission" date="2016-10" db="EMBL/GenBank/DDBJ databases">
        <authorList>
            <person name="Varghese N."/>
            <person name="Submissions S."/>
        </authorList>
    </citation>
    <scope>NUCLEOTIDE SEQUENCE [LARGE SCALE GENOMIC DNA]</scope>
    <source>
        <strain evidence="5 6">DSM 21822</strain>
    </source>
</reference>
<name>A0A1I3YUP8_9HYPH</name>
<dbReference type="EMBL" id="FOSL01000005">
    <property type="protein sequence ID" value="SFK35582.1"/>
    <property type="molecule type" value="Genomic_DNA"/>
</dbReference>
<accession>A0A1I3YUP8</accession>
<dbReference type="GO" id="GO:0016846">
    <property type="term" value="F:carbon-sulfur lyase activity"/>
    <property type="evidence" value="ECO:0007669"/>
    <property type="project" value="InterPro"/>
</dbReference>
<dbReference type="InterPro" id="IPR006913">
    <property type="entry name" value="CENP-V/GFA"/>
</dbReference>
<organism evidence="5 6">
    <name type="scientific">Neomesorhizobium albiziae</name>
    <dbReference type="NCBI Taxonomy" id="335020"/>
    <lineage>
        <taxon>Bacteria</taxon>
        <taxon>Pseudomonadati</taxon>
        <taxon>Pseudomonadota</taxon>
        <taxon>Alphaproteobacteria</taxon>
        <taxon>Hyphomicrobiales</taxon>
        <taxon>Phyllobacteriaceae</taxon>
        <taxon>Neomesorhizobium</taxon>
    </lineage>
</organism>
<evidence type="ECO:0000256" key="1">
    <source>
        <dbReference type="ARBA" id="ARBA00005495"/>
    </source>
</evidence>
<evidence type="ECO:0000256" key="2">
    <source>
        <dbReference type="ARBA" id="ARBA00022723"/>
    </source>
</evidence>
<sequence length="119" mass="13182">MIEASCHCGAVKMQVSERPESITSCNCSLCRRNGAQWAYYVQEQVVFVAGKGQTVAYVQGDRTLEMHHCPTCGCVTHWESVKKGAAERMAVNTRLMDPADIAGVRVRHLDGADTWTYTD</sequence>
<dbReference type="Proteomes" id="UP000323300">
    <property type="component" value="Unassembled WGS sequence"/>
</dbReference>
<evidence type="ECO:0000313" key="5">
    <source>
        <dbReference type="EMBL" id="SFK35582.1"/>
    </source>
</evidence>
<dbReference type="PANTHER" id="PTHR28620">
    <property type="entry name" value="CENTROMERE PROTEIN V"/>
    <property type="match status" value="1"/>
</dbReference>
<dbReference type="InterPro" id="IPR011057">
    <property type="entry name" value="Mss4-like_sf"/>
</dbReference>
<dbReference type="OrthoDB" id="9805575at2"/>
<dbReference type="GO" id="GO:0046872">
    <property type="term" value="F:metal ion binding"/>
    <property type="evidence" value="ECO:0007669"/>
    <property type="project" value="UniProtKB-KW"/>
</dbReference>
<protein>
    <submittedName>
        <fullName evidence="5">Uncharacterized conserved protein</fullName>
    </submittedName>
</protein>
<evidence type="ECO:0000313" key="6">
    <source>
        <dbReference type="Proteomes" id="UP000323300"/>
    </source>
</evidence>
<evidence type="ECO:0000259" key="4">
    <source>
        <dbReference type="PROSITE" id="PS51891"/>
    </source>
</evidence>
<dbReference type="Pfam" id="PF04828">
    <property type="entry name" value="GFA"/>
    <property type="match status" value="1"/>
</dbReference>
<dbReference type="InterPro" id="IPR052355">
    <property type="entry name" value="CENP-V-like"/>
</dbReference>
<dbReference type="RefSeq" id="WP_149760208.1">
    <property type="nucleotide sequence ID" value="NZ_BSPE01000056.1"/>
</dbReference>
<comment type="similarity">
    <text evidence="1">Belongs to the Gfa family.</text>
</comment>
<evidence type="ECO:0000256" key="3">
    <source>
        <dbReference type="ARBA" id="ARBA00022833"/>
    </source>
</evidence>
<dbReference type="AlphaFoldDB" id="A0A1I3YUP8"/>
<dbReference type="Gene3D" id="2.170.150.70">
    <property type="match status" value="1"/>
</dbReference>
<keyword evidence="6" id="KW-1185">Reference proteome</keyword>
<proteinExistence type="inferred from homology"/>
<feature type="domain" description="CENP-V/GFA" evidence="4">
    <location>
        <begin position="2"/>
        <end position="118"/>
    </location>
</feature>
<dbReference type="SUPFAM" id="SSF51316">
    <property type="entry name" value="Mss4-like"/>
    <property type="match status" value="1"/>
</dbReference>
<dbReference type="PANTHER" id="PTHR28620:SF1">
    <property type="entry name" value="CENP-V_GFA DOMAIN-CONTAINING PROTEIN"/>
    <property type="match status" value="1"/>
</dbReference>